<evidence type="ECO:0000313" key="2">
    <source>
        <dbReference type="Proteomes" id="UP000826271"/>
    </source>
</evidence>
<protein>
    <submittedName>
        <fullName evidence="1">Uncharacterized protein</fullName>
    </submittedName>
</protein>
<sequence length="158" mass="17586">MSANFCVCSIPNSLNRVKFVISPQKVELIGPKRGCIRASTVESHGSFNLVDRMERAWLISQEILAQIEFHGTNNRGPLLVLPVNQTDTSNANGAVELASSSLVITCYVKCLPETRHVLSVQERVLRVVPIAEERVFAQSGWENLPLTSRSIYVDSWSF</sequence>
<dbReference type="Proteomes" id="UP000826271">
    <property type="component" value="Unassembled WGS sequence"/>
</dbReference>
<keyword evidence="2" id="KW-1185">Reference proteome</keyword>
<evidence type="ECO:0000313" key="1">
    <source>
        <dbReference type="EMBL" id="KAG8381951.1"/>
    </source>
</evidence>
<dbReference type="AlphaFoldDB" id="A0AAV6XG41"/>
<organism evidence="1 2">
    <name type="scientific">Buddleja alternifolia</name>
    <dbReference type="NCBI Taxonomy" id="168488"/>
    <lineage>
        <taxon>Eukaryota</taxon>
        <taxon>Viridiplantae</taxon>
        <taxon>Streptophyta</taxon>
        <taxon>Embryophyta</taxon>
        <taxon>Tracheophyta</taxon>
        <taxon>Spermatophyta</taxon>
        <taxon>Magnoliopsida</taxon>
        <taxon>eudicotyledons</taxon>
        <taxon>Gunneridae</taxon>
        <taxon>Pentapetalae</taxon>
        <taxon>asterids</taxon>
        <taxon>lamiids</taxon>
        <taxon>Lamiales</taxon>
        <taxon>Scrophulariaceae</taxon>
        <taxon>Buddlejeae</taxon>
        <taxon>Buddleja</taxon>
    </lineage>
</organism>
<accession>A0AAV6XG41</accession>
<proteinExistence type="predicted"/>
<dbReference type="EMBL" id="WHWC01000005">
    <property type="protein sequence ID" value="KAG8381951.1"/>
    <property type="molecule type" value="Genomic_DNA"/>
</dbReference>
<comment type="caution">
    <text evidence="1">The sequence shown here is derived from an EMBL/GenBank/DDBJ whole genome shotgun (WGS) entry which is preliminary data.</text>
</comment>
<gene>
    <name evidence="1" type="ORF">BUALT_Bualt05G0026000</name>
</gene>
<reference evidence="1" key="1">
    <citation type="submission" date="2019-10" db="EMBL/GenBank/DDBJ databases">
        <authorList>
            <person name="Zhang R."/>
            <person name="Pan Y."/>
            <person name="Wang J."/>
            <person name="Ma R."/>
            <person name="Yu S."/>
        </authorList>
    </citation>
    <scope>NUCLEOTIDE SEQUENCE</scope>
    <source>
        <strain evidence="1">LA-IB0</strain>
        <tissue evidence="1">Leaf</tissue>
    </source>
</reference>
<name>A0AAV6XG41_9LAMI</name>